<reference evidence="9 10" key="1">
    <citation type="submission" date="2010-05" db="EMBL/GenBank/DDBJ databases">
        <title>The Genome Sequence of Thecamonas trahens ATCC 50062.</title>
        <authorList>
            <consortium name="The Broad Institute Genome Sequencing Platform"/>
            <person name="Russ C."/>
            <person name="Cuomo C."/>
            <person name="Shea T."/>
            <person name="Young S.K."/>
            <person name="Zeng Q."/>
            <person name="Koehrsen M."/>
            <person name="Haas B."/>
            <person name="Borodovsky M."/>
            <person name="Guigo R."/>
            <person name="Alvarado L."/>
            <person name="Berlin A."/>
            <person name="Bochicchio J."/>
            <person name="Borenstein D."/>
            <person name="Chapman S."/>
            <person name="Chen Z."/>
            <person name="Freedman E."/>
            <person name="Gellesch M."/>
            <person name="Goldberg J."/>
            <person name="Griggs A."/>
            <person name="Gujja S."/>
            <person name="Heilman E."/>
            <person name="Heiman D."/>
            <person name="Hepburn T."/>
            <person name="Howarth C."/>
            <person name="Jen D."/>
            <person name="Larson L."/>
            <person name="Mehta T."/>
            <person name="Park D."/>
            <person name="Pearson M."/>
            <person name="Roberts A."/>
            <person name="Saif S."/>
            <person name="Shenoy N."/>
            <person name="Sisk P."/>
            <person name="Stolte C."/>
            <person name="Sykes S."/>
            <person name="Thomson T."/>
            <person name="Walk T."/>
            <person name="White J."/>
            <person name="Yandava C."/>
            <person name="Burger G."/>
            <person name="Gray M.W."/>
            <person name="Holland P.W.H."/>
            <person name="King N."/>
            <person name="Lang F.B.F."/>
            <person name="Roger A.J."/>
            <person name="Ruiz-Trillo I."/>
            <person name="Lander E."/>
            <person name="Nusbaum C."/>
        </authorList>
    </citation>
    <scope>NUCLEOTIDE SEQUENCE [LARGE SCALE GENOMIC DNA]</scope>
    <source>
        <strain evidence="9 10">ATCC 50062</strain>
    </source>
</reference>
<evidence type="ECO:0000256" key="3">
    <source>
        <dbReference type="ARBA" id="ARBA00022692"/>
    </source>
</evidence>
<evidence type="ECO:0000256" key="2">
    <source>
        <dbReference type="ARBA" id="ARBA00022448"/>
    </source>
</evidence>
<dbReference type="PANTHER" id="PTHR12226:SF2">
    <property type="entry name" value="MANNOSE-P-DOLICHOL UTILIZATION DEFECT 1 PROTEIN"/>
    <property type="match status" value="1"/>
</dbReference>
<organism evidence="9 10">
    <name type="scientific">Thecamonas trahens ATCC 50062</name>
    <dbReference type="NCBI Taxonomy" id="461836"/>
    <lineage>
        <taxon>Eukaryota</taxon>
        <taxon>Apusozoa</taxon>
        <taxon>Apusomonadida</taxon>
        <taxon>Apusomonadidae</taxon>
        <taxon>Thecamonas</taxon>
    </lineage>
</organism>
<evidence type="ECO:0000256" key="6">
    <source>
        <dbReference type="ARBA" id="ARBA00023136"/>
    </source>
</evidence>
<keyword evidence="6 8" id="KW-0472">Membrane</keyword>
<name>A0A0L0D4N7_THETB</name>
<dbReference type="Pfam" id="PF04193">
    <property type="entry name" value="PQ-loop"/>
    <property type="match status" value="1"/>
</dbReference>
<gene>
    <name evidence="9" type="ORF">AMSG_03480</name>
</gene>
<dbReference type="InterPro" id="IPR016817">
    <property type="entry name" value="MannP-dilichol_defect-1"/>
</dbReference>
<dbReference type="AlphaFoldDB" id="A0A0L0D4N7"/>
<keyword evidence="3 8" id="KW-0812">Transmembrane</keyword>
<evidence type="ECO:0000313" key="9">
    <source>
        <dbReference type="EMBL" id="KNC47056.1"/>
    </source>
</evidence>
<evidence type="ECO:0000256" key="5">
    <source>
        <dbReference type="ARBA" id="ARBA00022989"/>
    </source>
</evidence>
<dbReference type="GeneID" id="25563080"/>
<dbReference type="Proteomes" id="UP000054408">
    <property type="component" value="Unassembled WGS sequence"/>
</dbReference>
<dbReference type="OrthoDB" id="271506at2759"/>
<dbReference type="InterPro" id="IPR006603">
    <property type="entry name" value="PQ-loop_rpt"/>
</dbReference>
<keyword evidence="5 8" id="KW-1133">Transmembrane helix</keyword>
<keyword evidence="10" id="KW-1185">Reference proteome</keyword>
<protein>
    <submittedName>
        <fullName evidence="9">Uncharacterized protein</fullName>
    </submittedName>
</protein>
<comment type="subcellular location">
    <subcellularLocation>
        <location evidence="1">Membrane</location>
        <topology evidence="1">Multi-pass membrane protein</topology>
    </subcellularLocation>
</comment>
<dbReference type="GO" id="GO:0016020">
    <property type="term" value="C:membrane"/>
    <property type="evidence" value="ECO:0007669"/>
    <property type="project" value="UniProtKB-SubCell"/>
</dbReference>
<feature type="transmembrane region" description="Helical" evidence="8">
    <location>
        <begin position="6"/>
        <end position="23"/>
    </location>
</feature>
<keyword evidence="4" id="KW-0677">Repeat</keyword>
<evidence type="ECO:0000256" key="4">
    <source>
        <dbReference type="ARBA" id="ARBA00022737"/>
    </source>
</evidence>
<proteinExistence type="inferred from homology"/>
<accession>A0A0L0D4N7</accession>
<dbReference type="EMBL" id="GL349445">
    <property type="protein sequence ID" value="KNC47056.1"/>
    <property type="molecule type" value="Genomic_DNA"/>
</dbReference>
<evidence type="ECO:0000313" key="10">
    <source>
        <dbReference type="Proteomes" id="UP000054408"/>
    </source>
</evidence>
<evidence type="ECO:0000256" key="7">
    <source>
        <dbReference type="ARBA" id="ARBA00038475"/>
    </source>
</evidence>
<keyword evidence="2" id="KW-0813">Transport</keyword>
<feature type="transmembrane region" description="Helical" evidence="8">
    <location>
        <begin position="35"/>
        <end position="55"/>
    </location>
</feature>
<evidence type="ECO:0000256" key="8">
    <source>
        <dbReference type="SAM" id="Phobius"/>
    </source>
</evidence>
<dbReference type="RefSeq" id="XP_013759836.1">
    <property type="nucleotide sequence ID" value="XM_013904382.1"/>
</dbReference>
<comment type="similarity">
    <text evidence="7">Belongs to the MPDU1 (TC 2.A.43.3) family.</text>
</comment>
<evidence type="ECO:0000256" key="1">
    <source>
        <dbReference type="ARBA" id="ARBA00004141"/>
    </source>
</evidence>
<sequence>MDLPGVKVLVSQNLVLVVIYWHYTVPPVAWSERIAVSVFGAALVLGMILSTIPLACAVRIPAIIANFANGHTGPLSPITFVLNFGGLLARVFTTLTQVNDV</sequence>
<dbReference type="PANTHER" id="PTHR12226">
    <property type="entry name" value="MANNOSE-P-DOLICHOL UTILIZATION DEFECT 1 LEC35 -RELATED"/>
    <property type="match status" value="1"/>
</dbReference>